<reference evidence="1 2" key="1">
    <citation type="submission" date="2024-03" db="EMBL/GenBank/DDBJ databases">
        <authorList>
            <person name="Gkanogiannis A."/>
            <person name="Becerra Lopez-Lavalle L."/>
        </authorList>
    </citation>
    <scope>NUCLEOTIDE SEQUENCE [LARGE SCALE GENOMIC DNA]</scope>
</reference>
<organism evidence="1 2">
    <name type="scientific">Citrullus colocynthis</name>
    <name type="common">colocynth</name>
    <dbReference type="NCBI Taxonomy" id="252529"/>
    <lineage>
        <taxon>Eukaryota</taxon>
        <taxon>Viridiplantae</taxon>
        <taxon>Streptophyta</taxon>
        <taxon>Embryophyta</taxon>
        <taxon>Tracheophyta</taxon>
        <taxon>Spermatophyta</taxon>
        <taxon>Magnoliopsida</taxon>
        <taxon>eudicotyledons</taxon>
        <taxon>Gunneridae</taxon>
        <taxon>Pentapetalae</taxon>
        <taxon>rosids</taxon>
        <taxon>fabids</taxon>
        <taxon>Cucurbitales</taxon>
        <taxon>Cucurbitaceae</taxon>
        <taxon>Benincaseae</taxon>
        <taxon>Citrullus</taxon>
    </lineage>
</organism>
<accession>A0ABP0Y2C2</accession>
<dbReference type="PANTHER" id="PTHR34355">
    <property type="entry name" value="JOSEPHIN-LIKE PROTEIN"/>
    <property type="match status" value="1"/>
</dbReference>
<proteinExistence type="predicted"/>
<dbReference type="EMBL" id="OZ021736">
    <property type="protein sequence ID" value="CAK9314554.1"/>
    <property type="molecule type" value="Genomic_DNA"/>
</dbReference>
<sequence>MKSCLVFYREKWFVMLKKPQYYKGHRMPHQQTLLVKGSTGIRGCTTVSDLSSNSMTTTLEQKIEKQNSSSNRTGRSRGTFRNCRFRSPKSLTGLQFSPLSFLKHIADKVTRALQFMAMKRRPHHKRPVPAVPIASSKPIQVSAIDSHRTEAVEECIKYINAST</sequence>
<protein>
    <recommendedName>
        <fullName evidence="3">Josephin-like protein</fullName>
    </recommendedName>
</protein>
<dbReference type="Proteomes" id="UP001642487">
    <property type="component" value="Chromosome 2"/>
</dbReference>
<gene>
    <name evidence="1" type="ORF">CITCOLO1_LOCUS6314</name>
</gene>
<keyword evidence="2" id="KW-1185">Reference proteome</keyword>
<dbReference type="PANTHER" id="PTHR34355:SF1">
    <property type="entry name" value="JOSEPHIN-LIKE PROTEIN"/>
    <property type="match status" value="1"/>
</dbReference>
<evidence type="ECO:0000313" key="2">
    <source>
        <dbReference type="Proteomes" id="UP001642487"/>
    </source>
</evidence>
<evidence type="ECO:0008006" key="3">
    <source>
        <dbReference type="Google" id="ProtNLM"/>
    </source>
</evidence>
<name>A0ABP0Y2C2_9ROSI</name>
<evidence type="ECO:0000313" key="1">
    <source>
        <dbReference type="EMBL" id="CAK9314554.1"/>
    </source>
</evidence>